<dbReference type="Proteomes" id="UP000571950">
    <property type="component" value="Unassembled WGS sequence"/>
</dbReference>
<evidence type="ECO:0000313" key="2">
    <source>
        <dbReference type="Proteomes" id="UP000571950"/>
    </source>
</evidence>
<dbReference type="AlphaFoldDB" id="A0A7W6BJP0"/>
<comment type="caution">
    <text evidence="1">The sequence shown here is derived from an EMBL/GenBank/DDBJ whole genome shotgun (WGS) entry which is preliminary data.</text>
</comment>
<sequence>MAATKVMAGTWEWTDNHRHNERRAEMALTAGGQLTYMRIVIKAFPNHEELKFTIMLVYGVCVWRICHATDTGHLNPLSRPAHLPFGPFDTPHYHPWAENRPASLNAALPKNLKYANFLPAELTDFNACFEWFCTQTNIQIGNGQMPILPLPDRLL</sequence>
<accession>A0A7W6BJP0</accession>
<protein>
    <submittedName>
        <fullName evidence="1">Uncharacterized protein</fullName>
    </submittedName>
</protein>
<reference evidence="1 2" key="1">
    <citation type="submission" date="2020-08" db="EMBL/GenBank/DDBJ databases">
        <title>Genomic Encyclopedia of Type Strains, Phase IV (KMG-IV): sequencing the most valuable type-strain genomes for metagenomic binning, comparative biology and taxonomic classification.</title>
        <authorList>
            <person name="Goeker M."/>
        </authorList>
    </citation>
    <scope>NUCLEOTIDE SEQUENCE [LARGE SCALE GENOMIC DNA]</scope>
    <source>
        <strain evidence="1 2">DSM 26189</strain>
    </source>
</reference>
<keyword evidence="2" id="KW-1185">Reference proteome</keyword>
<evidence type="ECO:0000313" key="1">
    <source>
        <dbReference type="EMBL" id="MBB3928291.1"/>
    </source>
</evidence>
<dbReference type="EMBL" id="JACIDT010000022">
    <property type="protein sequence ID" value="MBB3928291.1"/>
    <property type="molecule type" value="Genomic_DNA"/>
</dbReference>
<proteinExistence type="predicted"/>
<name>A0A7W6BJP0_9SPHN</name>
<organism evidence="1 2">
    <name type="scientific">Sphingobium jiangsuense</name>
    <dbReference type="NCBI Taxonomy" id="870476"/>
    <lineage>
        <taxon>Bacteria</taxon>
        <taxon>Pseudomonadati</taxon>
        <taxon>Pseudomonadota</taxon>
        <taxon>Alphaproteobacteria</taxon>
        <taxon>Sphingomonadales</taxon>
        <taxon>Sphingomonadaceae</taxon>
        <taxon>Sphingobium</taxon>
    </lineage>
</organism>
<gene>
    <name evidence="1" type="ORF">GGR43_004035</name>
</gene>